<evidence type="ECO:0000313" key="3">
    <source>
        <dbReference type="EMBL" id="KAK0741138.1"/>
    </source>
</evidence>
<dbReference type="Pfam" id="PF22788">
    <property type="entry name" value="COP9_hel_rpt"/>
    <property type="match status" value="1"/>
</dbReference>
<reference evidence="3" key="1">
    <citation type="submission" date="2023-06" db="EMBL/GenBank/DDBJ databases">
        <title>Genome-scale phylogeny and comparative genomics of the fungal order Sordariales.</title>
        <authorList>
            <consortium name="Lawrence Berkeley National Laboratory"/>
            <person name="Hensen N."/>
            <person name="Bonometti L."/>
            <person name="Westerberg I."/>
            <person name="Brannstrom I.O."/>
            <person name="Guillou S."/>
            <person name="Cros-Aarteil S."/>
            <person name="Calhoun S."/>
            <person name="Haridas S."/>
            <person name="Kuo A."/>
            <person name="Mondo S."/>
            <person name="Pangilinan J."/>
            <person name="Riley R."/>
            <person name="LaButti K."/>
            <person name="Andreopoulos B."/>
            <person name="Lipzen A."/>
            <person name="Chen C."/>
            <person name="Yanf M."/>
            <person name="Daum C."/>
            <person name="Ng V."/>
            <person name="Clum A."/>
            <person name="Steindorff A."/>
            <person name="Ohm R."/>
            <person name="Martin F."/>
            <person name="Silar P."/>
            <person name="Natvig D."/>
            <person name="Lalanne C."/>
            <person name="Gautier V."/>
            <person name="Ament-velasquez S.L."/>
            <person name="Kruys A."/>
            <person name="Hutchinson M.I."/>
            <person name="Powell A.J."/>
            <person name="Barry K."/>
            <person name="Miller A.N."/>
            <person name="Grigoriev I.V."/>
            <person name="Debuchy R."/>
            <person name="Gladieux P."/>
            <person name="Thoren M.H."/>
            <person name="Johannesson H."/>
        </authorList>
    </citation>
    <scope>NUCLEOTIDE SEQUENCE</scope>
    <source>
        <strain evidence="3">SMH3187-1</strain>
    </source>
</reference>
<dbReference type="Proteomes" id="UP001172155">
    <property type="component" value="Unassembled WGS sequence"/>
</dbReference>
<proteinExistence type="predicted"/>
<accession>A0AA40EKU0</accession>
<dbReference type="InterPro" id="IPR050756">
    <property type="entry name" value="CSN3"/>
</dbReference>
<dbReference type="EMBL" id="JAUKUD010000006">
    <property type="protein sequence ID" value="KAK0741138.1"/>
    <property type="molecule type" value="Genomic_DNA"/>
</dbReference>
<evidence type="ECO:0000259" key="2">
    <source>
        <dbReference type="Pfam" id="PF22788"/>
    </source>
</evidence>
<dbReference type="InterPro" id="IPR055089">
    <property type="entry name" value="COP9_N"/>
</dbReference>
<feature type="domain" description="COP9 signalosome complex subunit 3 N-terminal helical repeats" evidence="2">
    <location>
        <begin position="48"/>
        <end position="300"/>
    </location>
</feature>
<dbReference type="GO" id="GO:0008180">
    <property type="term" value="C:COP9 signalosome"/>
    <property type="evidence" value="ECO:0007669"/>
    <property type="project" value="TreeGrafter"/>
</dbReference>
<keyword evidence="4" id="KW-1185">Reference proteome</keyword>
<dbReference type="GO" id="GO:0006511">
    <property type="term" value="P:ubiquitin-dependent protein catabolic process"/>
    <property type="evidence" value="ECO:0007669"/>
    <property type="project" value="TreeGrafter"/>
</dbReference>
<dbReference type="PANTHER" id="PTHR10758:SF1">
    <property type="entry name" value="COP9 SIGNALOSOME COMPLEX SUBUNIT 3"/>
    <property type="match status" value="1"/>
</dbReference>
<keyword evidence="1" id="KW-0963">Cytoplasm</keyword>
<gene>
    <name evidence="3" type="ORF">B0T18DRAFT_393816</name>
</gene>
<comment type="caution">
    <text evidence="3">The sequence shown here is derived from an EMBL/GenBank/DDBJ whole genome shotgun (WGS) entry which is preliminary data.</text>
</comment>
<dbReference type="AlphaFoldDB" id="A0AA40EKU0"/>
<name>A0AA40EKU0_9PEZI</name>
<dbReference type="PANTHER" id="PTHR10758">
    <property type="entry name" value="26S PROTEASOME NON-ATPASE REGULATORY SUBUNIT 3/COP9 SIGNALOSOME COMPLEX SUBUNIT 3"/>
    <property type="match status" value="1"/>
</dbReference>
<evidence type="ECO:0000313" key="4">
    <source>
        <dbReference type="Proteomes" id="UP001172155"/>
    </source>
</evidence>
<evidence type="ECO:0000256" key="1">
    <source>
        <dbReference type="ARBA" id="ARBA00022490"/>
    </source>
</evidence>
<protein>
    <recommendedName>
        <fullName evidence="2">COP9 signalosome complex subunit 3 N-terminal helical repeats domain-containing protein</fullName>
    </recommendedName>
</protein>
<organism evidence="3 4">
    <name type="scientific">Schizothecium vesticola</name>
    <dbReference type="NCBI Taxonomy" id="314040"/>
    <lineage>
        <taxon>Eukaryota</taxon>
        <taxon>Fungi</taxon>
        <taxon>Dikarya</taxon>
        <taxon>Ascomycota</taxon>
        <taxon>Pezizomycotina</taxon>
        <taxon>Sordariomycetes</taxon>
        <taxon>Sordariomycetidae</taxon>
        <taxon>Sordariales</taxon>
        <taxon>Schizotheciaceae</taxon>
        <taxon>Schizothecium</taxon>
    </lineage>
</organism>
<sequence length="513" mass="56235">MDHCAAVLLLFPESFSNDLPDPEYHKAARQHVQKVENLSKDGLLAKFAPQLLPQIDPAVNSISFLALLLESLSDRSTKKIDAILPHLVRFLMTFDARQIRYAGTQMSNLLSAFADFERAPMINDVWEHTINPSMAGSLTLWQASLVVDLLATALLRIDPTGSVLTAHHLTLVRLAYTSNNIEPALPVLEKTIVFYPGAKPTLAPKFLCDMAVHPTAYITPETGLGSKVTPSTVLKYDALRALCFIQRRSWQQAFDSLQRVITHPAGPGVCSNIMADSFQKWQLVGLLLNGKAPSLPPSVSVSAQNIYLTTGKAYIAISQAFESNTATALIQEYGRYTQDEWVADGNLGLIKTVLSHYQRWKIADLRHIYTKISLEQIRALTQSAETGASLGSEQQVLDLVQDMIATGMLKGEVIPAVADGSKPAHLVFHSLTEELSSAAFSAEMADTAQRIAALAPLVETLSERLETSREYVRHMARDAARFKDKSAGLGSGSHPFEAQVDDEDLMIGLSTTR</sequence>